<dbReference type="Proteomes" id="UP000001542">
    <property type="component" value="Unassembled WGS sequence"/>
</dbReference>
<evidence type="ECO:0000259" key="2">
    <source>
        <dbReference type="Pfam" id="PF11929"/>
    </source>
</evidence>
<dbReference type="VEuPathDB" id="TrichDB:TVAG_003710"/>
<dbReference type="Pfam" id="PF11929">
    <property type="entry name" value="DUF3447"/>
    <property type="match status" value="1"/>
</dbReference>
<dbReference type="SMR" id="A2E585"/>
<dbReference type="OrthoDB" id="19174at2759"/>
<keyword evidence="4" id="KW-1185">Reference proteome</keyword>
<dbReference type="PROSITE" id="PS50297">
    <property type="entry name" value="ANK_REP_REGION"/>
    <property type="match status" value="1"/>
</dbReference>
<evidence type="ECO:0000256" key="1">
    <source>
        <dbReference type="PROSITE-ProRule" id="PRU00023"/>
    </source>
</evidence>
<dbReference type="Gene3D" id="1.25.40.20">
    <property type="entry name" value="Ankyrin repeat-containing domain"/>
    <property type="match status" value="1"/>
</dbReference>
<organism evidence="3 4">
    <name type="scientific">Trichomonas vaginalis (strain ATCC PRA-98 / G3)</name>
    <dbReference type="NCBI Taxonomy" id="412133"/>
    <lineage>
        <taxon>Eukaryota</taxon>
        <taxon>Metamonada</taxon>
        <taxon>Parabasalia</taxon>
        <taxon>Trichomonadida</taxon>
        <taxon>Trichomonadidae</taxon>
        <taxon>Trichomonas</taxon>
    </lineage>
</organism>
<dbReference type="PROSITE" id="PS50088">
    <property type="entry name" value="ANK_REPEAT"/>
    <property type="match status" value="1"/>
</dbReference>
<reference evidence="3" key="2">
    <citation type="journal article" date="2007" name="Science">
        <title>Draft genome sequence of the sexually transmitted pathogen Trichomonas vaginalis.</title>
        <authorList>
            <person name="Carlton J.M."/>
            <person name="Hirt R.P."/>
            <person name="Silva J.C."/>
            <person name="Delcher A.L."/>
            <person name="Schatz M."/>
            <person name="Zhao Q."/>
            <person name="Wortman J.R."/>
            <person name="Bidwell S.L."/>
            <person name="Alsmark U.C.M."/>
            <person name="Besteiro S."/>
            <person name="Sicheritz-Ponten T."/>
            <person name="Noel C.J."/>
            <person name="Dacks J.B."/>
            <person name="Foster P.G."/>
            <person name="Simillion C."/>
            <person name="Van de Peer Y."/>
            <person name="Miranda-Saavedra D."/>
            <person name="Barton G.J."/>
            <person name="Westrop G.D."/>
            <person name="Mueller S."/>
            <person name="Dessi D."/>
            <person name="Fiori P.L."/>
            <person name="Ren Q."/>
            <person name="Paulsen I."/>
            <person name="Zhang H."/>
            <person name="Bastida-Corcuera F.D."/>
            <person name="Simoes-Barbosa A."/>
            <person name="Brown M.T."/>
            <person name="Hayes R.D."/>
            <person name="Mukherjee M."/>
            <person name="Okumura C.Y."/>
            <person name="Schneider R."/>
            <person name="Smith A.J."/>
            <person name="Vanacova S."/>
            <person name="Villalvazo M."/>
            <person name="Haas B.J."/>
            <person name="Pertea M."/>
            <person name="Feldblyum T.V."/>
            <person name="Utterback T.R."/>
            <person name="Shu C.L."/>
            <person name="Osoegawa K."/>
            <person name="de Jong P.J."/>
            <person name="Hrdy I."/>
            <person name="Horvathova L."/>
            <person name="Zubacova Z."/>
            <person name="Dolezal P."/>
            <person name="Malik S.B."/>
            <person name="Logsdon J.M. Jr."/>
            <person name="Henze K."/>
            <person name="Gupta A."/>
            <person name="Wang C.C."/>
            <person name="Dunne R.L."/>
            <person name="Upcroft J.A."/>
            <person name="Upcroft P."/>
            <person name="White O."/>
            <person name="Salzberg S.L."/>
            <person name="Tang P."/>
            <person name="Chiu C.-H."/>
            <person name="Lee Y.-S."/>
            <person name="Embley T.M."/>
            <person name="Coombs G.H."/>
            <person name="Mottram J.C."/>
            <person name="Tachezy J."/>
            <person name="Fraser-Liggett C.M."/>
            <person name="Johnson P.J."/>
        </authorList>
    </citation>
    <scope>NUCLEOTIDE SEQUENCE [LARGE SCALE GENOMIC DNA]</scope>
    <source>
        <strain evidence="3">G3</strain>
    </source>
</reference>
<feature type="domain" description="DUF3447" evidence="2">
    <location>
        <begin position="181"/>
        <end position="255"/>
    </location>
</feature>
<reference evidence="3" key="1">
    <citation type="submission" date="2006-10" db="EMBL/GenBank/DDBJ databases">
        <authorList>
            <person name="Amadeo P."/>
            <person name="Zhao Q."/>
            <person name="Wortman J."/>
            <person name="Fraser-Liggett C."/>
            <person name="Carlton J."/>
        </authorList>
    </citation>
    <scope>NUCLEOTIDE SEQUENCE</scope>
    <source>
        <strain evidence="3">G3</strain>
    </source>
</reference>
<dbReference type="Pfam" id="PF12796">
    <property type="entry name" value="Ank_2"/>
    <property type="match status" value="1"/>
</dbReference>
<evidence type="ECO:0000313" key="3">
    <source>
        <dbReference type="EMBL" id="EAY12165.1"/>
    </source>
</evidence>
<accession>A2E585</accession>
<dbReference type="VEuPathDB" id="TrichDB:TVAGG3_0475750"/>
<dbReference type="SMART" id="SM00248">
    <property type="entry name" value="ANK"/>
    <property type="match status" value="3"/>
</dbReference>
<dbReference type="AlphaFoldDB" id="A2E585"/>
<dbReference type="InParanoid" id="A2E585"/>
<proteinExistence type="predicted"/>
<evidence type="ECO:0000313" key="4">
    <source>
        <dbReference type="Proteomes" id="UP000001542"/>
    </source>
</evidence>
<dbReference type="InterPro" id="IPR020683">
    <property type="entry name" value="DUF3447"/>
</dbReference>
<dbReference type="SUPFAM" id="SSF48403">
    <property type="entry name" value="Ankyrin repeat"/>
    <property type="match status" value="1"/>
</dbReference>
<dbReference type="InterPro" id="IPR002110">
    <property type="entry name" value="Ankyrin_rpt"/>
</dbReference>
<name>A2E585_TRIV3</name>
<gene>
    <name evidence="3" type="ORF">TVAG_003710</name>
</gene>
<dbReference type="EMBL" id="DS113306">
    <property type="protein sequence ID" value="EAY12165.1"/>
    <property type="molecule type" value="Genomic_DNA"/>
</dbReference>
<dbReference type="InterPro" id="IPR036770">
    <property type="entry name" value="Ankyrin_rpt-contain_sf"/>
</dbReference>
<keyword evidence="1" id="KW-0040">ANK repeat</keyword>
<feature type="repeat" description="ANK" evidence="1">
    <location>
        <begin position="327"/>
        <end position="353"/>
    </location>
</feature>
<dbReference type="RefSeq" id="XP_001324388.1">
    <property type="nucleotide sequence ID" value="XM_001324353.1"/>
</dbReference>
<dbReference type="PANTHER" id="PTHR24182:SF13">
    <property type="entry name" value="LD18443P"/>
    <property type="match status" value="1"/>
</dbReference>
<sequence>MSFECSAKNEELVDECERLFHLQPGYPIEDAMDFIETTLIDKFNLPVIKIVEKVISAARFNYSSVLTYITLLNQIFIRFSILKSQMDKELIIKIHGMAIENNNENAVCHLNPLYKWFSDENDVRYMVLHDQIDRFWEYLINHEIEDFGVLNCIGKVSFLEAAALFGSANIFIFLISNFGFSISKRCLQFSFIGGNSDIINECLKHHQVDITCLKNAILSHNNEFFEDFYQSEQIFCCCNELHPIAESHNVKALFIMLMKDKNSIIPWCAELPESIDIFANEDFNLKKVDKLGRTVLHHAALSNNISLCKFLLHYMKGQIDLNAMDNMGKTPLQLAIMKNGNQVAQFLRSMGAI</sequence>
<protein>
    <recommendedName>
        <fullName evidence="2">DUF3447 domain-containing protein</fullName>
    </recommendedName>
</protein>
<dbReference type="PANTHER" id="PTHR24182">
    <property type="entry name" value="ANKYRIN REPEAT AND SOCS BOX CONTAINING 4"/>
    <property type="match status" value="1"/>
</dbReference>
<dbReference type="KEGG" id="tva:4770127"/>